<comment type="caution">
    <text evidence="1">The sequence shown here is derived from an EMBL/GenBank/DDBJ whole genome shotgun (WGS) entry which is preliminary data.</text>
</comment>
<accession>A0ABQ8RYM0</accession>
<evidence type="ECO:0000313" key="2">
    <source>
        <dbReference type="Proteomes" id="UP001148838"/>
    </source>
</evidence>
<reference evidence="1 2" key="1">
    <citation type="journal article" date="2022" name="Allergy">
        <title>Genome assembly and annotation of Periplaneta americana reveal a comprehensive cockroach allergen profile.</title>
        <authorList>
            <person name="Wang L."/>
            <person name="Xiong Q."/>
            <person name="Saelim N."/>
            <person name="Wang L."/>
            <person name="Nong W."/>
            <person name="Wan A.T."/>
            <person name="Shi M."/>
            <person name="Liu X."/>
            <person name="Cao Q."/>
            <person name="Hui J.H.L."/>
            <person name="Sookrung N."/>
            <person name="Leung T.F."/>
            <person name="Tungtrongchitr A."/>
            <person name="Tsui S.K.W."/>
        </authorList>
    </citation>
    <scope>NUCLEOTIDE SEQUENCE [LARGE SCALE GENOMIC DNA]</scope>
    <source>
        <strain evidence="1">PWHHKU_190912</strain>
    </source>
</reference>
<evidence type="ECO:0000313" key="1">
    <source>
        <dbReference type="EMBL" id="KAJ4426838.1"/>
    </source>
</evidence>
<dbReference type="EMBL" id="JAJSOF020000039">
    <property type="protein sequence ID" value="KAJ4426838.1"/>
    <property type="molecule type" value="Genomic_DNA"/>
</dbReference>
<organism evidence="1 2">
    <name type="scientific">Periplaneta americana</name>
    <name type="common">American cockroach</name>
    <name type="synonym">Blatta americana</name>
    <dbReference type="NCBI Taxonomy" id="6978"/>
    <lineage>
        <taxon>Eukaryota</taxon>
        <taxon>Metazoa</taxon>
        <taxon>Ecdysozoa</taxon>
        <taxon>Arthropoda</taxon>
        <taxon>Hexapoda</taxon>
        <taxon>Insecta</taxon>
        <taxon>Pterygota</taxon>
        <taxon>Neoptera</taxon>
        <taxon>Polyneoptera</taxon>
        <taxon>Dictyoptera</taxon>
        <taxon>Blattodea</taxon>
        <taxon>Blattoidea</taxon>
        <taxon>Blattidae</taxon>
        <taxon>Blattinae</taxon>
        <taxon>Periplaneta</taxon>
    </lineage>
</organism>
<gene>
    <name evidence="1" type="ORF">ANN_26637</name>
</gene>
<proteinExistence type="predicted"/>
<keyword evidence="2" id="KW-1185">Reference proteome</keyword>
<sequence>MAGLCEGSNEPPGSLKASNSGYTKTLIIVSKRIQVSSFDLDQFQKWMLERYEFNEENVSALKFLHLSVDREVTYGQEQKQKKSKSSVLVKRRLVQICILY</sequence>
<protein>
    <submittedName>
        <fullName evidence="1">Uncharacterized protein</fullName>
    </submittedName>
</protein>
<name>A0ABQ8RYM0_PERAM</name>
<dbReference type="Proteomes" id="UP001148838">
    <property type="component" value="Unassembled WGS sequence"/>
</dbReference>